<evidence type="ECO:0008006" key="3">
    <source>
        <dbReference type="Google" id="ProtNLM"/>
    </source>
</evidence>
<evidence type="ECO:0000313" key="2">
    <source>
        <dbReference type="Proteomes" id="UP001215151"/>
    </source>
</evidence>
<dbReference type="SUPFAM" id="SSF52540">
    <property type="entry name" value="P-loop containing nucleoside triphosphate hydrolases"/>
    <property type="match status" value="1"/>
</dbReference>
<name>A0AAD7TZY4_9APHY</name>
<protein>
    <recommendedName>
        <fullName evidence="3">Adenylate kinase</fullName>
    </recommendedName>
</protein>
<dbReference type="InterPro" id="IPR027417">
    <property type="entry name" value="P-loop_NTPase"/>
</dbReference>
<dbReference type="EMBL" id="JAPEVG010000047">
    <property type="protein sequence ID" value="KAJ8489555.1"/>
    <property type="molecule type" value="Genomic_DNA"/>
</dbReference>
<reference evidence="1" key="1">
    <citation type="submission" date="2022-11" db="EMBL/GenBank/DDBJ databases">
        <title>Genome Sequence of Cubamyces cubensis.</title>
        <authorList>
            <person name="Buettner E."/>
        </authorList>
    </citation>
    <scope>NUCLEOTIDE SEQUENCE</scope>
    <source>
        <strain evidence="1">MPL-01</strain>
    </source>
</reference>
<proteinExistence type="predicted"/>
<dbReference type="PANTHER" id="PTHR37816">
    <property type="entry name" value="YALI0E33011P"/>
    <property type="match status" value="1"/>
</dbReference>
<gene>
    <name evidence="1" type="ORF">ONZ51_g2849</name>
</gene>
<dbReference type="AlphaFoldDB" id="A0AAD7TZY4"/>
<dbReference type="CDD" id="cd02019">
    <property type="entry name" value="NK"/>
    <property type="match status" value="1"/>
</dbReference>
<dbReference type="PANTHER" id="PTHR37816:SF1">
    <property type="entry name" value="TOXIN"/>
    <property type="match status" value="1"/>
</dbReference>
<accession>A0AAD7TZY4</accession>
<organism evidence="1 2">
    <name type="scientific">Trametes cubensis</name>
    <dbReference type="NCBI Taxonomy" id="1111947"/>
    <lineage>
        <taxon>Eukaryota</taxon>
        <taxon>Fungi</taxon>
        <taxon>Dikarya</taxon>
        <taxon>Basidiomycota</taxon>
        <taxon>Agaricomycotina</taxon>
        <taxon>Agaricomycetes</taxon>
        <taxon>Polyporales</taxon>
        <taxon>Polyporaceae</taxon>
        <taxon>Trametes</taxon>
    </lineage>
</organism>
<dbReference type="InterPro" id="IPR052922">
    <property type="entry name" value="Cytidylate_Kinase-2"/>
</dbReference>
<evidence type="ECO:0000313" key="1">
    <source>
        <dbReference type="EMBL" id="KAJ8489555.1"/>
    </source>
</evidence>
<comment type="caution">
    <text evidence="1">The sequence shown here is derived from an EMBL/GenBank/DDBJ whole genome shotgun (WGS) entry which is preliminary data.</text>
</comment>
<keyword evidence="2" id="KW-1185">Reference proteome</keyword>
<dbReference type="Gene3D" id="3.40.50.300">
    <property type="entry name" value="P-loop containing nucleotide triphosphate hydrolases"/>
    <property type="match status" value="1"/>
</dbReference>
<sequence>MLSSGFATVQHIPLASDTAPNVGGEVPPLRGDGKGNYRVHIVGNSGVGKTTLARELAALLRVPHVNVDTILWQPGWVKLPPDEIRGRVRAVLDTNPRPWVIDGNYYSVLGSIVSEQETDVIWLDPPLLLYFPRLCWRTFLRLVRLEPPCSPGCQESAREVFFSRDSIVWWCLSRHWLVRKRQAALYAIDGIHVGGKVRRIGGWGGELAAWKRDVKALLESAME</sequence>
<dbReference type="Proteomes" id="UP001215151">
    <property type="component" value="Unassembled WGS sequence"/>
</dbReference>